<protein>
    <submittedName>
        <fullName evidence="2">Uncharacterized protein</fullName>
    </submittedName>
</protein>
<dbReference type="AlphaFoldDB" id="A0A0C9WDP5"/>
<evidence type="ECO:0000313" key="2">
    <source>
        <dbReference type="EMBL" id="KIJ63221.1"/>
    </source>
</evidence>
<proteinExistence type="predicted"/>
<evidence type="ECO:0000313" key="3">
    <source>
        <dbReference type="Proteomes" id="UP000053820"/>
    </source>
</evidence>
<dbReference type="Proteomes" id="UP000053820">
    <property type="component" value="Unassembled WGS sequence"/>
</dbReference>
<feature type="signal peptide" evidence="1">
    <location>
        <begin position="1"/>
        <end position="21"/>
    </location>
</feature>
<keyword evidence="1" id="KW-0732">Signal</keyword>
<feature type="non-terminal residue" evidence="2">
    <location>
        <position position="1"/>
    </location>
</feature>
<dbReference type="HOGENOM" id="CLU_143913_1_0_1"/>
<name>A0A0C9WDP5_9AGAM</name>
<sequence>VFGFLDFKLALLRFQVQVVCAEDFKDAFHHTMVFFKGGREDHDVLPEDVVHHCLERCRGVGEAEEHDRRLEEPAVGPESGLPLISFFDADIVVSPTYVQLSENFGVLELIHQLLDEREGVSVLDRHRV</sequence>
<organism evidence="2 3">
    <name type="scientific">Hydnomerulius pinastri MD-312</name>
    <dbReference type="NCBI Taxonomy" id="994086"/>
    <lineage>
        <taxon>Eukaryota</taxon>
        <taxon>Fungi</taxon>
        <taxon>Dikarya</taxon>
        <taxon>Basidiomycota</taxon>
        <taxon>Agaricomycotina</taxon>
        <taxon>Agaricomycetes</taxon>
        <taxon>Agaricomycetidae</taxon>
        <taxon>Boletales</taxon>
        <taxon>Boletales incertae sedis</taxon>
        <taxon>Leucogyrophana</taxon>
    </lineage>
</organism>
<gene>
    <name evidence="2" type="ORF">HYDPIDRAFT_93120</name>
</gene>
<feature type="chain" id="PRO_5002205902" evidence="1">
    <location>
        <begin position="22"/>
        <end position="128"/>
    </location>
</feature>
<accession>A0A0C9WDP5</accession>
<dbReference type="EMBL" id="KN839852">
    <property type="protein sequence ID" value="KIJ63221.1"/>
    <property type="molecule type" value="Genomic_DNA"/>
</dbReference>
<reference evidence="2 3" key="1">
    <citation type="submission" date="2014-04" db="EMBL/GenBank/DDBJ databases">
        <title>Evolutionary Origins and Diversification of the Mycorrhizal Mutualists.</title>
        <authorList>
            <consortium name="DOE Joint Genome Institute"/>
            <consortium name="Mycorrhizal Genomics Consortium"/>
            <person name="Kohler A."/>
            <person name="Kuo A."/>
            <person name="Nagy L.G."/>
            <person name="Floudas D."/>
            <person name="Copeland A."/>
            <person name="Barry K.W."/>
            <person name="Cichocki N."/>
            <person name="Veneault-Fourrey C."/>
            <person name="LaButti K."/>
            <person name="Lindquist E.A."/>
            <person name="Lipzen A."/>
            <person name="Lundell T."/>
            <person name="Morin E."/>
            <person name="Murat C."/>
            <person name="Riley R."/>
            <person name="Ohm R."/>
            <person name="Sun H."/>
            <person name="Tunlid A."/>
            <person name="Henrissat B."/>
            <person name="Grigoriev I.V."/>
            <person name="Hibbett D.S."/>
            <person name="Martin F."/>
        </authorList>
    </citation>
    <scope>NUCLEOTIDE SEQUENCE [LARGE SCALE GENOMIC DNA]</scope>
    <source>
        <strain evidence="2 3">MD-312</strain>
    </source>
</reference>
<keyword evidence="3" id="KW-1185">Reference proteome</keyword>
<dbReference type="OrthoDB" id="3046524at2759"/>
<evidence type="ECO:0000256" key="1">
    <source>
        <dbReference type="SAM" id="SignalP"/>
    </source>
</evidence>